<evidence type="ECO:0000256" key="5">
    <source>
        <dbReference type="ARBA" id="ARBA00023136"/>
    </source>
</evidence>
<dbReference type="Proteomes" id="UP000319663">
    <property type="component" value="Unassembled WGS sequence"/>
</dbReference>
<feature type="region of interest" description="Disordered" evidence="6">
    <location>
        <begin position="109"/>
        <end position="168"/>
    </location>
</feature>
<dbReference type="InterPro" id="IPR023395">
    <property type="entry name" value="MCP_dom_sf"/>
</dbReference>
<dbReference type="Gene3D" id="1.50.40.10">
    <property type="entry name" value="Mitochondrial carrier domain"/>
    <property type="match status" value="1"/>
</dbReference>
<evidence type="ECO:0000313" key="7">
    <source>
        <dbReference type="EMBL" id="TQB67910.1"/>
    </source>
</evidence>
<feature type="region of interest" description="Disordered" evidence="6">
    <location>
        <begin position="508"/>
        <end position="527"/>
    </location>
</feature>
<keyword evidence="3" id="KW-0999">Mitochondrion inner membrane</keyword>
<dbReference type="SUPFAM" id="SSF103506">
    <property type="entry name" value="Mitochondrial carrier"/>
    <property type="match status" value="1"/>
</dbReference>
<evidence type="ECO:0000256" key="6">
    <source>
        <dbReference type="SAM" id="MobiDB-lite"/>
    </source>
</evidence>
<proteinExistence type="predicted"/>
<dbReference type="GO" id="GO:0016020">
    <property type="term" value="C:membrane"/>
    <property type="evidence" value="ECO:0007669"/>
    <property type="project" value="UniProtKB-SubCell"/>
</dbReference>
<feature type="compositionally biased region" description="Low complexity" evidence="6">
    <location>
        <begin position="22"/>
        <end position="41"/>
    </location>
</feature>
<evidence type="ECO:0000256" key="1">
    <source>
        <dbReference type="ARBA" id="ARBA00004370"/>
    </source>
</evidence>
<organism evidence="7 8">
    <name type="scientific">Monascus purpureus</name>
    <name type="common">Red mold</name>
    <name type="synonym">Monascus anka</name>
    <dbReference type="NCBI Taxonomy" id="5098"/>
    <lineage>
        <taxon>Eukaryota</taxon>
        <taxon>Fungi</taxon>
        <taxon>Dikarya</taxon>
        <taxon>Ascomycota</taxon>
        <taxon>Pezizomycotina</taxon>
        <taxon>Eurotiomycetes</taxon>
        <taxon>Eurotiomycetidae</taxon>
        <taxon>Eurotiales</taxon>
        <taxon>Aspergillaceae</taxon>
        <taxon>Monascus</taxon>
    </lineage>
</organism>
<sequence>MNSSQQGPNPLRPYYTPPPIGLSSAPLSKASSSPDVPSASPTQVFGGSPRDLLPDIDYSDYLETSPSVSEWLRDALDRAIWRYISVLTSQPFDVAKTILQAYVMPGAEDGQLPLDERRKPNRQPQDEYYSEYDDENDGSQSTDDESSYFTSAVPAPSSPGNSRSHKGRHHITDRAGYIPSSGPSSKYALKITNPSSLMEVLSQLWSTSGPTAPWKATNATFIYSLLLPTLNTFIRSLLSAIVGLPEEDIASSMTADILTAASPAATLILSFISSSLSAMLLSPIDTARTFLILTPANHGPRSLLRAIRLLPAPNYTIPSHLIPITVLHSSLPNLIVTSTPLFLKTYLSIDPLLNPGTWNFFTLLGTALELGVRFPLETVLRRAQIVTFTSPSLRQKRPTGTYRSSPSSTAAEASEVETIVPTPRSYRGVIGTMWGIVYEEGVSPAQSEAERAQELLGKPVSSRQRQRRRQGQGIHGLYRGWRIGMWGIAGIWGAGLLGSAAGPGDDETMISGTSASGGRGRALGGRF</sequence>
<dbReference type="OrthoDB" id="77989at2759"/>
<accession>A0A507QLT5</accession>
<evidence type="ECO:0000313" key="8">
    <source>
        <dbReference type="Proteomes" id="UP000319663"/>
    </source>
</evidence>
<evidence type="ECO:0000256" key="4">
    <source>
        <dbReference type="ARBA" id="ARBA00022989"/>
    </source>
</evidence>
<feature type="region of interest" description="Disordered" evidence="6">
    <location>
        <begin position="1"/>
        <end position="51"/>
    </location>
</feature>
<comment type="caution">
    <text evidence="7">The sequence shown here is derived from an EMBL/GenBank/DDBJ whole genome shotgun (WGS) entry which is preliminary data.</text>
</comment>
<evidence type="ECO:0000256" key="3">
    <source>
        <dbReference type="ARBA" id="ARBA00022792"/>
    </source>
</evidence>
<protein>
    <submittedName>
        <fullName evidence="7">Mitochondrial fusion and transport protein ugo1</fullName>
    </submittedName>
</protein>
<comment type="subcellular location">
    <subcellularLocation>
        <location evidence="1">Membrane</location>
    </subcellularLocation>
</comment>
<keyword evidence="2" id="KW-0812">Transmembrane</keyword>
<name>A0A507QLT5_MONPU</name>
<feature type="compositionally biased region" description="Gly residues" evidence="6">
    <location>
        <begin position="515"/>
        <end position="527"/>
    </location>
</feature>
<keyword evidence="5" id="KW-0472">Membrane</keyword>
<dbReference type="AlphaFoldDB" id="A0A507QLT5"/>
<reference evidence="7 8" key="1">
    <citation type="submission" date="2019-06" db="EMBL/GenBank/DDBJ databases">
        <title>Wine fermentation using esterase from Monascus purpureus.</title>
        <authorList>
            <person name="Geng C."/>
            <person name="Zhang Y."/>
        </authorList>
    </citation>
    <scope>NUCLEOTIDE SEQUENCE [LARGE SCALE GENOMIC DNA]</scope>
    <source>
        <strain evidence="7">HQ1</strain>
    </source>
</reference>
<keyword evidence="3" id="KW-0496">Mitochondrion</keyword>
<dbReference type="STRING" id="5098.A0A507QLT5"/>
<gene>
    <name evidence="7" type="primary">UGO1</name>
    <name evidence="7" type="ORF">MPDQ_004391</name>
</gene>
<keyword evidence="8" id="KW-1185">Reference proteome</keyword>
<dbReference type="EMBL" id="VIFY01000282">
    <property type="protein sequence ID" value="TQB67910.1"/>
    <property type="molecule type" value="Genomic_DNA"/>
</dbReference>
<keyword evidence="4" id="KW-1133">Transmembrane helix</keyword>
<feature type="compositionally biased region" description="Acidic residues" evidence="6">
    <location>
        <begin position="128"/>
        <end position="146"/>
    </location>
</feature>
<evidence type="ECO:0000256" key="2">
    <source>
        <dbReference type="ARBA" id="ARBA00022692"/>
    </source>
</evidence>